<dbReference type="OrthoDB" id="1431934at2759"/>
<dbReference type="InterPro" id="IPR031127">
    <property type="entry name" value="E3_UB_ligase_RBR"/>
</dbReference>
<evidence type="ECO:0000256" key="11">
    <source>
        <dbReference type="PROSITE-ProRule" id="PRU00175"/>
    </source>
</evidence>
<comment type="caution">
    <text evidence="15">The sequence shown here is derived from an EMBL/GenBank/DDBJ whole genome shotgun (WGS) entry which is preliminary data.</text>
</comment>
<dbReference type="InParanoid" id="A0A2V0PNR3"/>
<name>A0A2V0PNR3_9CHLO</name>
<sequence length="659" mass="67962">MAAMPQGGGGGGGGSEDVENWQAQVEELVALQSIYGADCFRLLLREPPPANGGSGNGSGSGASSSGGRSDDGAFVSAHAAGADGPGAGQPADDGELLLSMLCQSRPEGAGLLRAEVLAEVNLPPGGLQLTLGTDGRGALAAGGASSSSSSSSGGSSAAARGMPVGEPVRWLPPLRASFELPAGYPSREPPCARLDAGWLRPSQLRALEAGLLEVWEAQGGADASCPVLFAFLEWLREEALGRLGIADALLICGGGGGPAAGCEAAAESVGGSGSGNGSRGEKEAPGKACSAARGHSAEQMAAQLLMFHASKEQEEFEAAQHTCGVCFESIPGSACIRLPGCRHFYCRGCLQGLCSTNVKDGSFDALRCPEPSCRKPLLPHVLRALLSAEEFARWEGLLLQRTLDRMEDLVYCPRCETPCIEDSDHFAQCDKCLFAFCSLCCSSWHPGSQCLDEEARLLIMSRRQARGGSGARNTAAEMDLVQQLASLKLLRETSRECPGCRCATDRVEGCNKMTCGYCSTLWCWRCGVAITGYDHFKAGGCRLFEQAEVDRWNAMFAGDGIAVLDDGGFGGGGGGGGGFGFGGGGAGGGAFGGVPGGGARVRVTHCPGCGQLTFQAPGNRNNLIKCWSCGRHFCHACHTMLGNRPGLHFVGAAGCKQHG</sequence>
<proteinExistence type="inferred from homology"/>
<dbReference type="SUPFAM" id="SSF57850">
    <property type="entry name" value="RING/U-box"/>
    <property type="match status" value="4"/>
</dbReference>
<protein>
    <recommendedName>
        <fullName evidence="4">RBR-type E3 ubiquitin transferase</fullName>
        <ecNumber evidence="4">2.3.2.31</ecNumber>
    </recommendedName>
</protein>
<dbReference type="Gene3D" id="3.30.40.10">
    <property type="entry name" value="Zinc/RING finger domain, C3HC4 (zinc finger)"/>
    <property type="match status" value="1"/>
</dbReference>
<dbReference type="PROSITE" id="PS50089">
    <property type="entry name" value="ZF_RING_2"/>
    <property type="match status" value="1"/>
</dbReference>
<evidence type="ECO:0000256" key="6">
    <source>
        <dbReference type="ARBA" id="ARBA00022723"/>
    </source>
</evidence>
<evidence type="ECO:0000256" key="4">
    <source>
        <dbReference type="ARBA" id="ARBA00012251"/>
    </source>
</evidence>
<dbReference type="Gene3D" id="1.20.120.1750">
    <property type="match status" value="1"/>
</dbReference>
<dbReference type="CDD" id="cd20341">
    <property type="entry name" value="BRcat_RBR_RNF14"/>
    <property type="match status" value="1"/>
</dbReference>
<evidence type="ECO:0000256" key="1">
    <source>
        <dbReference type="ARBA" id="ARBA00001798"/>
    </source>
</evidence>
<dbReference type="FunCoup" id="A0A2V0PNR3">
    <property type="interactions" value="1195"/>
</dbReference>
<dbReference type="AlphaFoldDB" id="A0A2V0PNR3"/>
<dbReference type="SMART" id="SM00647">
    <property type="entry name" value="IBR"/>
    <property type="match status" value="2"/>
</dbReference>
<evidence type="ECO:0000256" key="8">
    <source>
        <dbReference type="ARBA" id="ARBA00022771"/>
    </source>
</evidence>
<dbReference type="GO" id="GO:0061630">
    <property type="term" value="F:ubiquitin protein ligase activity"/>
    <property type="evidence" value="ECO:0007669"/>
    <property type="project" value="UniProtKB-EC"/>
</dbReference>
<evidence type="ECO:0000256" key="12">
    <source>
        <dbReference type="SAM" id="MobiDB-lite"/>
    </source>
</evidence>
<keyword evidence="10" id="KW-0862">Zinc</keyword>
<feature type="region of interest" description="Disordered" evidence="12">
    <location>
        <begin position="48"/>
        <end position="91"/>
    </location>
</feature>
<evidence type="ECO:0000256" key="10">
    <source>
        <dbReference type="ARBA" id="ARBA00022833"/>
    </source>
</evidence>
<evidence type="ECO:0000259" key="13">
    <source>
        <dbReference type="PROSITE" id="PS50089"/>
    </source>
</evidence>
<keyword evidence="8 11" id="KW-0863">Zinc-finger</keyword>
<keyword evidence="7" id="KW-0677">Repeat</keyword>
<dbReference type="PROSITE" id="PS51873">
    <property type="entry name" value="TRIAD"/>
    <property type="match status" value="1"/>
</dbReference>
<feature type="region of interest" description="Disordered" evidence="12">
    <location>
        <begin position="138"/>
        <end position="162"/>
    </location>
</feature>
<keyword evidence="9" id="KW-0833">Ubl conjugation pathway</keyword>
<comment type="catalytic activity">
    <reaction evidence="1">
        <text>[E2 ubiquitin-conjugating enzyme]-S-ubiquitinyl-L-cysteine + [acceptor protein]-L-lysine = [E2 ubiquitin-conjugating enzyme]-L-cysteine + [acceptor protein]-N(6)-ubiquitinyl-L-lysine.</text>
        <dbReference type="EC" id="2.3.2.31"/>
    </reaction>
</comment>
<dbReference type="Proteomes" id="UP000247498">
    <property type="component" value="Unassembled WGS sequence"/>
</dbReference>
<dbReference type="FunFam" id="3.30.40.10:FF:000137">
    <property type="entry name" value="RanBP-type and C3HC4-type zinc finger-containing protein 1"/>
    <property type="match status" value="1"/>
</dbReference>
<dbReference type="InterPro" id="IPR006575">
    <property type="entry name" value="RWD_dom"/>
</dbReference>
<dbReference type="InterPro" id="IPR017907">
    <property type="entry name" value="Znf_RING_CS"/>
</dbReference>
<organism evidence="15 16">
    <name type="scientific">Raphidocelis subcapitata</name>
    <dbReference type="NCBI Taxonomy" id="307507"/>
    <lineage>
        <taxon>Eukaryota</taxon>
        <taxon>Viridiplantae</taxon>
        <taxon>Chlorophyta</taxon>
        <taxon>core chlorophytes</taxon>
        <taxon>Chlorophyceae</taxon>
        <taxon>CS clade</taxon>
        <taxon>Sphaeropleales</taxon>
        <taxon>Selenastraceae</taxon>
        <taxon>Raphidocelis</taxon>
    </lineage>
</organism>
<evidence type="ECO:0000256" key="9">
    <source>
        <dbReference type="ARBA" id="ARBA00022786"/>
    </source>
</evidence>
<accession>A0A2V0PNR3</accession>
<dbReference type="SMART" id="SM00184">
    <property type="entry name" value="RING"/>
    <property type="match status" value="2"/>
</dbReference>
<dbReference type="EC" id="2.3.2.31" evidence="4"/>
<dbReference type="PROSITE" id="PS00518">
    <property type="entry name" value="ZF_RING_1"/>
    <property type="match status" value="1"/>
</dbReference>
<dbReference type="EMBL" id="BDRX01000144">
    <property type="protein sequence ID" value="GBF99067.1"/>
    <property type="molecule type" value="Genomic_DNA"/>
</dbReference>
<dbReference type="SMART" id="SM00591">
    <property type="entry name" value="RWD"/>
    <property type="match status" value="1"/>
</dbReference>
<comment type="similarity">
    <text evidence="3">Belongs to the RBR family. Ariadne subfamily.</text>
</comment>
<evidence type="ECO:0000259" key="14">
    <source>
        <dbReference type="PROSITE" id="PS51873"/>
    </source>
</evidence>
<keyword evidence="5" id="KW-0808">Transferase</keyword>
<feature type="domain" description="RING-type" evidence="13">
    <location>
        <begin position="323"/>
        <end position="369"/>
    </location>
</feature>
<dbReference type="PANTHER" id="PTHR11685">
    <property type="entry name" value="RBR FAMILY RING FINGER AND IBR DOMAIN-CONTAINING"/>
    <property type="match status" value="1"/>
</dbReference>
<dbReference type="SUPFAM" id="SSF54495">
    <property type="entry name" value="UBC-like"/>
    <property type="match status" value="1"/>
</dbReference>
<evidence type="ECO:0000256" key="5">
    <source>
        <dbReference type="ARBA" id="ARBA00022679"/>
    </source>
</evidence>
<dbReference type="InterPro" id="IPR016135">
    <property type="entry name" value="UBQ-conjugating_enzyme/RWD"/>
</dbReference>
<evidence type="ECO:0000256" key="3">
    <source>
        <dbReference type="ARBA" id="ARBA00005884"/>
    </source>
</evidence>
<evidence type="ECO:0000256" key="7">
    <source>
        <dbReference type="ARBA" id="ARBA00022737"/>
    </source>
</evidence>
<reference evidence="15 16" key="1">
    <citation type="journal article" date="2018" name="Sci. Rep.">
        <title>Raphidocelis subcapitata (=Pseudokirchneriella subcapitata) provides an insight into genome evolution and environmental adaptations in the Sphaeropleales.</title>
        <authorList>
            <person name="Suzuki S."/>
            <person name="Yamaguchi H."/>
            <person name="Nakajima N."/>
            <person name="Kawachi M."/>
        </authorList>
    </citation>
    <scope>NUCLEOTIDE SEQUENCE [LARGE SCALE GENOMIC DNA]</scope>
    <source>
        <strain evidence="15 16">NIES-35</strain>
    </source>
</reference>
<dbReference type="GO" id="GO:0008270">
    <property type="term" value="F:zinc ion binding"/>
    <property type="evidence" value="ECO:0007669"/>
    <property type="project" value="UniProtKB-KW"/>
</dbReference>
<dbReference type="InterPro" id="IPR002867">
    <property type="entry name" value="IBR_dom"/>
</dbReference>
<feature type="domain" description="RING-type" evidence="14">
    <location>
        <begin position="319"/>
        <end position="545"/>
    </location>
</feature>
<comment type="function">
    <text evidence="2">Might act as an E3 ubiquitin-protein ligase, or as part of E3 complex, which accepts ubiquitin from specific E2 ubiquitin-conjugating enzymes and then transfers it to substrates.</text>
</comment>
<dbReference type="InterPro" id="IPR044066">
    <property type="entry name" value="TRIAD_supradom"/>
</dbReference>
<dbReference type="InterPro" id="IPR013083">
    <property type="entry name" value="Znf_RING/FYVE/PHD"/>
</dbReference>
<dbReference type="InterPro" id="IPR001841">
    <property type="entry name" value="Znf_RING"/>
</dbReference>
<evidence type="ECO:0000313" key="16">
    <source>
        <dbReference type="Proteomes" id="UP000247498"/>
    </source>
</evidence>
<dbReference type="CDD" id="cd23820">
    <property type="entry name" value="RWD_RNF14"/>
    <property type="match status" value="1"/>
</dbReference>
<evidence type="ECO:0000313" key="15">
    <source>
        <dbReference type="EMBL" id="GBF99067.1"/>
    </source>
</evidence>
<dbReference type="Pfam" id="PF05773">
    <property type="entry name" value="RWD"/>
    <property type="match status" value="1"/>
</dbReference>
<keyword evidence="16" id="KW-1185">Reference proteome</keyword>
<feature type="compositionally biased region" description="Low complexity" evidence="12">
    <location>
        <begin position="138"/>
        <end position="161"/>
    </location>
</feature>
<dbReference type="Pfam" id="PF01485">
    <property type="entry name" value="IBR"/>
    <property type="match status" value="1"/>
</dbReference>
<dbReference type="GO" id="GO:0016567">
    <property type="term" value="P:protein ubiquitination"/>
    <property type="evidence" value="ECO:0007669"/>
    <property type="project" value="InterPro"/>
</dbReference>
<evidence type="ECO:0000256" key="2">
    <source>
        <dbReference type="ARBA" id="ARBA00003976"/>
    </source>
</evidence>
<keyword evidence="6" id="KW-0479">Metal-binding</keyword>
<gene>
    <name evidence="15" type="ORF">Rsub_11838</name>
</gene>
<dbReference type="Gene3D" id="3.10.110.10">
    <property type="entry name" value="Ubiquitin Conjugating Enzyme"/>
    <property type="match status" value="1"/>
</dbReference>